<organism evidence="2 3">
    <name type="scientific">Paenibacillus hodogayensis</name>
    <dbReference type="NCBI Taxonomy" id="279208"/>
    <lineage>
        <taxon>Bacteria</taxon>
        <taxon>Bacillati</taxon>
        <taxon>Bacillota</taxon>
        <taxon>Bacilli</taxon>
        <taxon>Bacillales</taxon>
        <taxon>Paenibacillaceae</taxon>
        <taxon>Paenibacillus</taxon>
    </lineage>
</organism>
<evidence type="ECO:0000313" key="3">
    <source>
        <dbReference type="Proteomes" id="UP001589619"/>
    </source>
</evidence>
<name>A0ABV5VVV9_9BACL</name>
<dbReference type="EMBL" id="JBHMAG010000009">
    <property type="protein sequence ID" value="MFB9752447.1"/>
    <property type="molecule type" value="Genomic_DNA"/>
</dbReference>
<keyword evidence="3" id="KW-1185">Reference proteome</keyword>
<protein>
    <recommendedName>
        <fullName evidence="4">Lipoprotein</fullName>
    </recommendedName>
</protein>
<feature type="signal peptide" evidence="1">
    <location>
        <begin position="1"/>
        <end position="19"/>
    </location>
</feature>
<reference evidence="2 3" key="1">
    <citation type="submission" date="2024-09" db="EMBL/GenBank/DDBJ databases">
        <authorList>
            <person name="Sun Q."/>
            <person name="Mori K."/>
        </authorList>
    </citation>
    <scope>NUCLEOTIDE SEQUENCE [LARGE SCALE GENOMIC DNA]</scope>
    <source>
        <strain evidence="2 3">JCM 12520</strain>
    </source>
</reference>
<evidence type="ECO:0000313" key="2">
    <source>
        <dbReference type="EMBL" id="MFB9752447.1"/>
    </source>
</evidence>
<dbReference type="Proteomes" id="UP001589619">
    <property type="component" value="Unassembled WGS sequence"/>
</dbReference>
<dbReference type="RefSeq" id="WP_344911586.1">
    <property type="nucleotide sequence ID" value="NZ_BAAAYO010000010.1"/>
</dbReference>
<evidence type="ECO:0000256" key="1">
    <source>
        <dbReference type="SAM" id="SignalP"/>
    </source>
</evidence>
<dbReference type="PROSITE" id="PS51257">
    <property type="entry name" value="PROKAR_LIPOPROTEIN"/>
    <property type="match status" value="1"/>
</dbReference>
<feature type="chain" id="PRO_5046515702" description="Lipoprotein" evidence="1">
    <location>
        <begin position="20"/>
        <end position="108"/>
    </location>
</feature>
<gene>
    <name evidence="2" type="ORF">ACFFNY_12845</name>
</gene>
<keyword evidence="1" id="KW-0732">Signal</keyword>
<proteinExistence type="predicted"/>
<accession>A0ABV5VVV9</accession>
<evidence type="ECO:0008006" key="4">
    <source>
        <dbReference type="Google" id="ProtNLM"/>
    </source>
</evidence>
<comment type="caution">
    <text evidence="2">The sequence shown here is derived from an EMBL/GenBank/DDBJ whole genome shotgun (WGS) entry which is preliminary data.</text>
</comment>
<sequence>MKKRVFILALFSLTIVFLAGCGGENATQASILTYNKQQFIGKELVCKEQYGTIQKVGMVSKKKAGHPLPENDFSSNEFAEGTEIYKVDNSKLLAKVDDNQFKVFELKK</sequence>